<evidence type="ECO:0000313" key="4">
    <source>
        <dbReference type="EMBL" id="KAG7163274.1"/>
    </source>
</evidence>
<feature type="signal peptide" evidence="1">
    <location>
        <begin position="1"/>
        <end position="16"/>
    </location>
</feature>
<evidence type="ECO:0000256" key="1">
    <source>
        <dbReference type="SAM" id="SignalP"/>
    </source>
</evidence>
<dbReference type="Proteomes" id="UP000747542">
    <property type="component" value="Unassembled WGS sequence"/>
</dbReference>
<dbReference type="GO" id="GO:0005576">
    <property type="term" value="C:extracellular region"/>
    <property type="evidence" value="ECO:0007669"/>
    <property type="project" value="InterPro"/>
</dbReference>
<reference evidence="4" key="2">
    <citation type="journal article" date="2021" name="Sci. Adv.">
        <title>The American lobster genome reveals insights on longevity, neural, and immune adaptations.</title>
        <authorList>
            <person name="Polinski J.M."/>
            <person name="Zimin A.V."/>
            <person name="Clark K.F."/>
            <person name="Kohn A.B."/>
            <person name="Sadowski N."/>
            <person name="Timp W."/>
            <person name="Ptitsyn A."/>
            <person name="Khanna P."/>
            <person name="Romanova D.Y."/>
            <person name="Williams P."/>
            <person name="Greenwood S.J."/>
            <person name="Moroz L.L."/>
            <person name="Walt D.R."/>
            <person name="Bodnar A.G."/>
        </authorList>
    </citation>
    <scope>NUCLEOTIDE SEQUENCE</scope>
    <source>
        <strain evidence="4">GMGI-L3</strain>
    </source>
</reference>
<protein>
    <submittedName>
        <fullName evidence="3">Crustin-like protein</fullName>
    </submittedName>
    <submittedName>
        <fullName evidence="4">Putative crustin-like antimicrobial peptide 2</fullName>
    </submittedName>
</protein>
<dbReference type="InterPro" id="IPR008197">
    <property type="entry name" value="WAP_dom"/>
</dbReference>
<sequence>MLRLLVVMTVVTVGLGSSILPVTPSCVFWCNFPAAVNAGASYCCINSNQRIVENTSLEPHAGRCIIHTFCARGDFTPPSPIRCGHDDYCPYNEKCCYDACLKHHTCKGPLPH</sequence>
<feature type="chain" id="PRO_5035416640" evidence="1">
    <location>
        <begin position="17"/>
        <end position="112"/>
    </location>
</feature>
<evidence type="ECO:0000259" key="2">
    <source>
        <dbReference type="PROSITE" id="PS51390"/>
    </source>
</evidence>
<organism evidence="3">
    <name type="scientific">Homarus americanus</name>
    <name type="common">American lobster</name>
    <dbReference type="NCBI Taxonomy" id="6706"/>
    <lineage>
        <taxon>Eukaryota</taxon>
        <taxon>Metazoa</taxon>
        <taxon>Ecdysozoa</taxon>
        <taxon>Arthropoda</taxon>
        <taxon>Crustacea</taxon>
        <taxon>Multicrustacea</taxon>
        <taxon>Malacostraca</taxon>
        <taxon>Eumalacostraca</taxon>
        <taxon>Eucarida</taxon>
        <taxon>Decapoda</taxon>
        <taxon>Pleocyemata</taxon>
        <taxon>Astacidea</taxon>
        <taxon>Nephropoidea</taxon>
        <taxon>Nephropidae</taxon>
        <taxon>Homarus</taxon>
    </lineage>
</organism>
<evidence type="ECO:0000313" key="3">
    <source>
        <dbReference type="EMBL" id="ABM92333.1"/>
    </source>
</evidence>
<name>A2TEF5_HOMAM</name>
<evidence type="ECO:0000313" key="5">
    <source>
        <dbReference type="Proteomes" id="UP000747542"/>
    </source>
</evidence>
<dbReference type="EMBL" id="JAHLQT010026473">
    <property type="protein sequence ID" value="KAG7163274.1"/>
    <property type="molecule type" value="Genomic_DNA"/>
</dbReference>
<keyword evidence="5" id="KW-1185">Reference proteome</keyword>
<proteinExistence type="evidence at transcript level"/>
<gene>
    <name evidence="4" type="primary">crustin-L2</name>
    <name evidence="4" type="ORF">Hamer_G004383</name>
</gene>
<reference evidence="3" key="1">
    <citation type="journal article" date="2007" name="Mol. Immunol.">
        <title>Identification and characterization of a cDNA encoding a crustin-like, putative antibacterial protein from the American lobster Homarus americanus.</title>
        <authorList>
            <person name="Christie A.E."/>
            <person name="Rus S."/>
            <person name="Goiney C.C."/>
            <person name="Smith C.M."/>
            <person name="Towle D.W."/>
            <person name="Dickinson P.S."/>
        </authorList>
    </citation>
    <scope>NUCLEOTIDE SEQUENCE</scope>
</reference>
<dbReference type="EMBL" id="EF193003">
    <property type="protein sequence ID" value="ABM92333.1"/>
    <property type="molecule type" value="mRNA"/>
</dbReference>
<dbReference type="OrthoDB" id="6370971at2759"/>
<feature type="domain" description="WAP" evidence="2">
    <location>
        <begin position="57"/>
        <end position="110"/>
    </location>
</feature>
<keyword evidence="1" id="KW-0732">Signal</keyword>
<dbReference type="GO" id="GO:0030414">
    <property type="term" value="F:peptidase inhibitor activity"/>
    <property type="evidence" value="ECO:0007669"/>
    <property type="project" value="InterPro"/>
</dbReference>
<accession>A2TEF5</accession>
<dbReference type="AlphaFoldDB" id="A2TEF5"/>
<dbReference type="PROSITE" id="PS51390">
    <property type="entry name" value="WAP"/>
    <property type="match status" value="1"/>
</dbReference>